<dbReference type="Gene3D" id="3.20.20.80">
    <property type="entry name" value="Glycosidases"/>
    <property type="match status" value="1"/>
</dbReference>
<feature type="domain" description="Rv2525c-like glycoside hydrolase-like" evidence="1">
    <location>
        <begin position="17"/>
        <end position="179"/>
    </location>
</feature>
<evidence type="ECO:0000313" key="3">
    <source>
        <dbReference type="Proteomes" id="UP000238916"/>
    </source>
</evidence>
<dbReference type="InterPro" id="IPR015020">
    <property type="entry name" value="Rv2525c-like_Glyco_Hydro-like"/>
</dbReference>
<organism evidence="2 3">
    <name type="scientific">Candidatus Desulfosporosinus infrequens</name>
    <dbReference type="NCBI Taxonomy" id="2043169"/>
    <lineage>
        <taxon>Bacteria</taxon>
        <taxon>Bacillati</taxon>
        <taxon>Bacillota</taxon>
        <taxon>Clostridia</taxon>
        <taxon>Eubacteriales</taxon>
        <taxon>Desulfitobacteriaceae</taxon>
        <taxon>Desulfosporosinus</taxon>
    </lineage>
</organism>
<dbReference type="EMBL" id="OMOF01000592">
    <property type="protein sequence ID" value="SPF53106.1"/>
    <property type="molecule type" value="Genomic_DNA"/>
</dbReference>
<reference evidence="3" key="1">
    <citation type="submission" date="2018-02" db="EMBL/GenBank/DDBJ databases">
        <authorList>
            <person name="Hausmann B."/>
        </authorList>
    </citation>
    <scope>NUCLEOTIDE SEQUENCE [LARGE SCALE GENOMIC DNA]</scope>
    <source>
        <strain evidence="3">Peat soil MAG SbF1</strain>
    </source>
</reference>
<dbReference type="OrthoDB" id="1795295at2"/>
<evidence type="ECO:0000259" key="1">
    <source>
        <dbReference type="Pfam" id="PF08924"/>
    </source>
</evidence>
<evidence type="ECO:0000313" key="2">
    <source>
        <dbReference type="EMBL" id="SPF53106.1"/>
    </source>
</evidence>
<sequence>MEAMDCATRLTSQTAVAVKTAGITAVGRYLGYKTEGWGKSITLDELGAIHSAGLSVVLIWESDPTSVGYFNSAKGVADAKQAITEAEYLGAPNGTALYFTMDYDALSSDMAAIVEYFSGVREGLAGQYLVGAYGSFSVLTALKSSATAPDKYWQTYAWSDGAIFPSNIYQSQNNVTIGGVSADEDTINTVPGAWPEIGNNTTEVENMKLQTLILYSGDADLQIAADLAQHFSCPIVQAV</sequence>
<accession>A0A2U3LMP5</accession>
<dbReference type="SUPFAM" id="SSF51445">
    <property type="entry name" value="(Trans)glycosidases"/>
    <property type="match status" value="1"/>
</dbReference>
<name>A0A2U3LMP5_9FIRM</name>
<dbReference type="Pfam" id="PF08924">
    <property type="entry name" value="Rv2525c_GlyHyd-like"/>
    <property type="match status" value="1"/>
</dbReference>
<dbReference type="AlphaFoldDB" id="A0A2U3LMP5"/>
<dbReference type="Proteomes" id="UP000238916">
    <property type="component" value="Unassembled WGS sequence"/>
</dbReference>
<gene>
    <name evidence="2" type="ORF">SBF1_6310001</name>
</gene>
<proteinExistence type="predicted"/>
<dbReference type="InterPro" id="IPR017853">
    <property type="entry name" value="GH"/>
</dbReference>
<protein>
    <recommendedName>
        <fullName evidence="1">Rv2525c-like glycoside hydrolase-like domain-containing protein</fullName>
    </recommendedName>
</protein>